<evidence type="ECO:0000256" key="2">
    <source>
        <dbReference type="ARBA" id="ARBA00022741"/>
    </source>
</evidence>
<dbReference type="InterPro" id="IPR011009">
    <property type="entry name" value="Kinase-like_dom_sf"/>
</dbReference>
<reference evidence="8" key="1">
    <citation type="journal article" date="2019" name="Int. J. Syst. Evol. Microbiol.">
        <title>The Global Catalogue of Microorganisms (GCM) 10K type strain sequencing project: providing services to taxonomists for standard genome sequencing and annotation.</title>
        <authorList>
            <consortium name="The Broad Institute Genomics Platform"/>
            <consortium name="The Broad Institute Genome Sequencing Center for Infectious Disease"/>
            <person name="Wu L."/>
            <person name="Ma J."/>
        </authorList>
    </citation>
    <scope>NUCLEOTIDE SEQUENCE [LARGE SCALE GENOMIC DNA]</scope>
    <source>
        <strain evidence="8">CGMCC 1.18575</strain>
    </source>
</reference>
<keyword evidence="7" id="KW-0723">Serine/threonine-protein kinase</keyword>
<dbReference type="PROSITE" id="PS50011">
    <property type="entry name" value="PROTEIN_KINASE_DOM"/>
    <property type="match status" value="1"/>
</dbReference>
<sequence length="560" mass="61443">MEMDGKHTGNDRDEGLMLTPGELFAGRYVIVAPIGQGGMGRVYLAEDTRLGGKRRALKLTRPLPEESRAFLPEARLLSELEHPSLPAIVDYYSPEENGGVACIVMDYIAGDTLADRFEKFGRDLPFSLVLRAVSDLCDVLVYLHAQRPPIVFRDLKPANVLLDRKGTAILVDFGIARRYRPWANKDTLMLGTPGFAAPEQLRGEQSDQRTDLYGLGALAYFLLSGGQSALRLKGVIRGKLRADVPETFVRLLGGLLADDPTHRPQSARELADELRLCCDSADGWRHPEEAREHRSSSYNVGEPINRNGRNDTYIIALVSAYPGAGASTVALGLSATLDSIGVTHALVEWPGIEAELYARLDGAKRMPGGAVFSRANGGEAAVPAWRCGRAAYYPNDPEEPASGESPSEAFAAWLGVLGVPVVVLDISGGWDRSESAEWLMRHADRIVFVADCFPVKWTARRQAACEEIHREAADYGVACDWVANRDRAFRERVAWLRMFPFAPTVCFPELPTDMMLSALWNGEGIPVDERSKQAISGAFTAWISTWNAASVRMAARIDGR</sequence>
<evidence type="ECO:0000256" key="3">
    <source>
        <dbReference type="ARBA" id="ARBA00022777"/>
    </source>
</evidence>
<dbReference type="EMBL" id="JBHSMI010000025">
    <property type="protein sequence ID" value="MFC5403679.1"/>
    <property type="molecule type" value="Genomic_DNA"/>
</dbReference>
<feature type="domain" description="Protein kinase" evidence="6">
    <location>
        <begin position="28"/>
        <end position="276"/>
    </location>
</feature>
<dbReference type="CDD" id="cd14014">
    <property type="entry name" value="STKc_PknB_like"/>
    <property type="match status" value="1"/>
</dbReference>
<evidence type="ECO:0000259" key="6">
    <source>
        <dbReference type="PROSITE" id="PS50011"/>
    </source>
</evidence>
<evidence type="ECO:0000313" key="8">
    <source>
        <dbReference type="Proteomes" id="UP001596113"/>
    </source>
</evidence>
<dbReference type="InterPro" id="IPR017441">
    <property type="entry name" value="Protein_kinase_ATP_BS"/>
</dbReference>
<dbReference type="RefSeq" id="WP_378133279.1">
    <property type="nucleotide sequence ID" value="NZ_JBHSMI010000025.1"/>
</dbReference>
<dbReference type="InterPro" id="IPR000719">
    <property type="entry name" value="Prot_kinase_dom"/>
</dbReference>
<proteinExistence type="predicted"/>
<keyword evidence="3 7" id="KW-0418">Kinase</keyword>
<keyword evidence="8" id="KW-1185">Reference proteome</keyword>
<organism evidence="7 8">
    <name type="scientific">Cohnella soli</name>
    <dbReference type="NCBI Taxonomy" id="425005"/>
    <lineage>
        <taxon>Bacteria</taxon>
        <taxon>Bacillati</taxon>
        <taxon>Bacillota</taxon>
        <taxon>Bacilli</taxon>
        <taxon>Bacillales</taxon>
        <taxon>Paenibacillaceae</taxon>
        <taxon>Cohnella</taxon>
    </lineage>
</organism>
<keyword evidence="2 5" id="KW-0547">Nucleotide-binding</keyword>
<dbReference type="Gene3D" id="1.10.510.10">
    <property type="entry name" value="Transferase(Phosphotransferase) domain 1"/>
    <property type="match status" value="1"/>
</dbReference>
<dbReference type="Pfam" id="PF00069">
    <property type="entry name" value="Pkinase"/>
    <property type="match status" value="1"/>
</dbReference>
<dbReference type="PANTHER" id="PTHR43289">
    <property type="entry name" value="MITOGEN-ACTIVATED PROTEIN KINASE KINASE KINASE 20-RELATED"/>
    <property type="match status" value="1"/>
</dbReference>
<keyword evidence="1" id="KW-0808">Transferase</keyword>
<evidence type="ECO:0000256" key="4">
    <source>
        <dbReference type="ARBA" id="ARBA00022840"/>
    </source>
</evidence>
<evidence type="ECO:0000313" key="7">
    <source>
        <dbReference type="EMBL" id="MFC5403679.1"/>
    </source>
</evidence>
<comment type="caution">
    <text evidence="7">The sequence shown here is derived from an EMBL/GenBank/DDBJ whole genome shotgun (WGS) entry which is preliminary data.</text>
</comment>
<protein>
    <submittedName>
        <fullName evidence="7">Serine/threonine protein kinase</fullName>
    </submittedName>
</protein>
<dbReference type="GO" id="GO:0004674">
    <property type="term" value="F:protein serine/threonine kinase activity"/>
    <property type="evidence" value="ECO:0007669"/>
    <property type="project" value="UniProtKB-KW"/>
</dbReference>
<feature type="binding site" evidence="5">
    <location>
        <position position="58"/>
    </location>
    <ligand>
        <name>ATP</name>
        <dbReference type="ChEBI" id="CHEBI:30616"/>
    </ligand>
</feature>
<dbReference type="SMART" id="SM00220">
    <property type="entry name" value="S_TKc"/>
    <property type="match status" value="1"/>
</dbReference>
<accession>A0ABW0HRF1</accession>
<dbReference type="Proteomes" id="UP001596113">
    <property type="component" value="Unassembled WGS sequence"/>
</dbReference>
<dbReference type="SUPFAM" id="SSF56112">
    <property type="entry name" value="Protein kinase-like (PK-like)"/>
    <property type="match status" value="1"/>
</dbReference>
<evidence type="ECO:0000256" key="1">
    <source>
        <dbReference type="ARBA" id="ARBA00022679"/>
    </source>
</evidence>
<dbReference type="PROSITE" id="PS00107">
    <property type="entry name" value="PROTEIN_KINASE_ATP"/>
    <property type="match status" value="1"/>
</dbReference>
<keyword evidence="4 5" id="KW-0067">ATP-binding</keyword>
<evidence type="ECO:0000256" key="5">
    <source>
        <dbReference type="PROSITE-ProRule" id="PRU10141"/>
    </source>
</evidence>
<dbReference type="Gene3D" id="3.30.200.20">
    <property type="entry name" value="Phosphorylase Kinase, domain 1"/>
    <property type="match status" value="1"/>
</dbReference>
<dbReference type="InterPro" id="IPR027417">
    <property type="entry name" value="P-loop_NTPase"/>
</dbReference>
<dbReference type="PANTHER" id="PTHR43289:SF34">
    <property type="entry name" value="SERINE_THREONINE-PROTEIN KINASE YBDM-RELATED"/>
    <property type="match status" value="1"/>
</dbReference>
<gene>
    <name evidence="7" type="ORF">ACFPOF_13125</name>
</gene>
<name>A0ABW0HRF1_9BACL</name>
<dbReference type="SUPFAM" id="SSF52540">
    <property type="entry name" value="P-loop containing nucleoside triphosphate hydrolases"/>
    <property type="match status" value="1"/>
</dbReference>